<evidence type="ECO:0000256" key="3">
    <source>
        <dbReference type="ARBA" id="ARBA00022729"/>
    </source>
</evidence>
<evidence type="ECO:0000313" key="6">
    <source>
        <dbReference type="EMBL" id="WNK19152.1"/>
    </source>
</evidence>
<dbReference type="PANTHER" id="PTHR30290:SF9">
    <property type="entry name" value="OLIGOPEPTIDE-BINDING PROTEIN APPA"/>
    <property type="match status" value="1"/>
</dbReference>
<accession>A0ABY9YX21</accession>
<dbReference type="Proteomes" id="UP001301869">
    <property type="component" value="Chromosome"/>
</dbReference>
<evidence type="ECO:0000256" key="2">
    <source>
        <dbReference type="ARBA" id="ARBA00022448"/>
    </source>
</evidence>
<dbReference type="EMBL" id="CP119391">
    <property type="protein sequence ID" value="WNK19152.1"/>
    <property type="molecule type" value="Genomic_DNA"/>
</dbReference>
<reference evidence="6 7" key="1">
    <citation type="submission" date="2023-03" db="EMBL/GenBank/DDBJ databases">
        <title>Halomonas sp. nov., isolated from Korean tranditional fermented seafood 'Jeotgal'.</title>
        <authorList>
            <person name="Kim B."/>
            <person name="Shin N.-R."/>
        </authorList>
    </citation>
    <scope>NUCLEOTIDE SEQUENCE [LARGE SCALE GENOMIC DNA]</scope>
    <source>
        <strain evidence="6 7">SG2L-4</strain>
    </source>
</reference>
<dbReference type="Gene3D" id="3.90.76.10">
    <property type="entry name" value="Dipeptide-binding Protein, Domain 1"/>
    <property type="match status" value="1"/>
</dbReference>
<feature type="signal peptide" evidence="4">
    <location>
        <begin position="1"/>
        <end position="40"/>
    </location>
</feature>
<dbReference type="SUPFAM" id="SSF53850">
    <property type="entry name" value="Periplasmic binding protein-like II"/>
    <property type="match status" value="1"/>
</dbReference>
<evidence type="ECO:0000256" key="4">
    <source>
        <dbReference type="SAM" id="SignalP"/>
    </source>
</evidence>
<dbReference type="CDD" id="cd08498">
    <property type="entry name" value="PBP2_NikA_DppA_OppA_like_2"/>
    <property type="match status" value="1"/>
</dbReference>
<gene>
    <name evidence="6" type="ORF">P1P91_09710</name>
</gene>
<feature type="domain" description="Solute-binding protein family 5" evidence="5">
    <location>
        <begin position="85"/>
        <end position="448"/>
    </location>
</feature>
<evidence type="ECO:0000256" key="1">
    <source>
        <dbReference type="ARBA" id="ARBA00005695"/>
    </source>
</evidence>
<dbReference type="InterPro" id="IPR039424">
    <property type="entry name" value="SBP_5"/>
</dbReference>
<dbReference type="Gene3D" id="3.10.105.10">
    <property type="entry name" value="Dipeptide-binding Protein, Domain 3"/>
    <property type="match status" value="1"/>
</dbReference>
<keyword evidence="2" id="KW-0813">Transport</keyword>
<dbReference type="InterPro" id="IPR000914">
    <property type="entry name" value="SBP_5_dom"/>
</dbReference>
<comment type="similarity">
    <text evidence="1">Belongs to the bacterial solute-binding protein 5 family.</text>
</comment>
<dbReference type="PANTHER" id="PTHR30290">
    <property type="entry name" value="PERIPLASMIC BINDING COMPONENT OF ABC TRANSPORTER"/>
    <property type="match status" value="1"/>
</dbReference>
<keyword evidence="3 4" id="KW-0732">Signal</keyword>
<dbReference type="PIRSF" id="PIRSF002741">
    <property type="entry name" value="MppA"/>
    <property type="match status" value="1"/>
</dbReference>
<feature type="chain" id="PRO_5045702198" evidence="4">
    <location>
        <begin position="41"/>
        <end position="539"/>
    </location>
</feature>
<dbReference type="RefSeq" id="WP_311882275.1">
    <property type="nucleotide sequence ID" value="NZ_CP119391.1"/>
</dbReference>
<dbReference type="Gene3D" id="3.40.190.10">
    <property type="entry name" value="Periplasmic binding protein-like II"/>
    <property type="match status" value="1"/>
</dbReference>
<dbReference type="InterPro" id="IPR030678">
    <property type="entry name" value="Peptide/Ni-bd"/>
</dbReference>
<proteinExistence type="inferred from homology"/>
<evidence type="ECO:0000259" key="5">
    <source>
        <dbReference type="Pfam" id="PF00496"/>
    </source>
</evidence>
<dbReference type="Pfam" id="PF00496">
    <property type="entry name" value="SBP_bac_5"/>
    <property type="match status" value="1"/>
</dbReference>
<name>A0ABY9YX21_9GAMM</name>
<sequence>MTVTTSSRTTVGPRIKKTLLATAISATLAGAGLFATAAQAENTLRMAYDADPVSLDIHEQLSGGIMQLSHLLFDPLVRWDQSLNFEPRLATDWEQVDDTTMRMTLRDDVTFHSGNPFTAEDVVWTIERLKRSPDFKAIFDPIASAEVVDEHTVEINTVRPYPLLLNLATYIFPMDSEFYSGKAPDGDPKDEIVKNGNSYASTHVSGTGPYTVVERQQGVRTEFARNPDYWDDASPGNVDTLVLTPISENATRVAALLSGDVDFIAPVPPNDLERVRQSDDAKLVTMSGTRIIMLHMNQKRVEAFEDPRVRKAFAYAVNQEGIADRLMKGFATPAAQMSPESYVGHVDSLTPRYDVARAKELMAEAGYADGFEISMMSPNNRYVNDAKIAQAVAAMLARINVDVNLKTLPKAQYWGEFDNRAADMMLIGWHADTEDSANFHEYLTACPDADSGAGQYNAGNYCNPELDKLVMEANQEIDLEKRAEMLQQVEQTLYDDAAFVPLHWQDLAWASAVNAEIEPVLNVMNFPYLGDLVVHDNAE</sequence>
<organism evidence="6 7">
    <name type="scientific">Halomonas piscis</name>
    <dbReference type="NCBI Taxonomy" id="3031727"/>
    <lineage>
        <taxon>Bacteria</taxon>
        <taxon>Pseudomonadati</taxon>
        <taxon>Pseudomonadota</taxon>
        <taxon>Gammaproteobacteria</taxon>
        <taxon>Oceanospirillales</taxon>
        <taxon>Halomonadaceae</taxon>
        <taxon>Halomonas</taxon>
    </lineage>
</organism>
<protein>
    <submittedName>
        <fullName evidence="6">ABC transporter substrate-binding protein</fullName>
    </submittedName>
</protein>
<keyword evidence="7" id="KW-1185">Reference proteome</keyword>
<evidence type="ECO:0000313" key="7">
    <source>
        <dbReference type="Proteomes" id="UP001301869"/>
    </source>
</evidence>